<dbReference type="InterPro" id="IPR001647">
    <property type="entry name" value="HTH_TetR"/>
</dbReference>
<accession>A0A1H2KM02</accession>
<dbReference type="InterPro" id="IPR009057">
    <property type="entry name" value="Homeodomain-like_sf"/>
</dbReference>
<organism evidence="3 4">
    <name type="scientific">Gordonia westfalica</name>
    <dbReference type="NCBI Taxonomy" id="158898"/>
    <lineage>
        <taxon>Bacteria</taxon>
        <taxon>Bacillati</taxon>
        <taxon>Actinomycetota</taxon>
        <taxon>Actinomycetes</taxon>
        <taxon>Mycobacteriales</taxon>
        <taxon>Gordoniaceae</taxon>
        <taxon>Gordonia</taxon>
    </lineage>
</organism>
<dbReference type="Proteomes" id="UP000183180">
    <property type="component" value="Unassembled WGS sequence"/>
</dbReference>
<evidence type="ECO:0000259" key="2">
    <source>
        <dbReference type="Pfam" id="PF00440"/>
    </source>
</evidence>
<feature type="domain" description="HTH tetR-type" evidence="2">
    <location>
        <begin position="13"/>
        <end position="48"/>
    </location>
</feature>
<evidence type="ECO:0000313" key="3">
    <source>
        <dbReference type="EMBL" id="SDU69445.1"/>
    </source>
</evidence>
<dbReference type="RefSeq" id="WP_074852035.1">
    <property type="nucleotide sequence ID" value="NZ_FNLM01000034.1"/>
</dbReference>
<protein>
    <submittedName>
        <fullName evidence="3">DNA-binding transcriptional regulator, AcrR family</fullName>
    </submittedName>
</protein>
<dbReference type="STRING" id="158898.SAMN04488548_1343389"/>
<reference evidence="3 4" key="1">
    <citation type="submission" date="2016-10" db="EMBL/GenBank/DDBJ databases">
        <authorList>
            <person name="de Groot N.N."/>
        </authorList>
    </citation>
    <scope>NUCLEOTIDE SEQUENCE [LARGE SCALE GENOMIC DNA]</scope>
    <source>
        <strain evidence="3 4">DSM 44215</strain>
    </source>
</reference>
<dbReference type="Gene3D" id="1.10.357.10">
    <property type="entry name" value="Tetracycline Repressor, domain 2"/>
    <property type="match status" value="1"/>
</dbReference>
<name>A0A1H2KM02_9ACTN</name>
<dbReference type="GO" id="GO:0003677">
    <property type="term" value="F:DNA binding"/>
    <property type="evidence" value="ECO:0007669"/>
    <property type="project" value="UniProtKB-KW"/>
</dbReference>
<dbReference type="OrthoDB" id="3218408at2"/>
<gene>
    <name evidence="3" type="ORF">SAMN04488548_1343389</name>
</gene>
<evidence type="ECO:0000313" key="4">
    <source>
        <dbReference type="Proteomes" id="UP000183180"/>
    </source>
</evidence>
<keyword evidence="1 3" id="KW-0238">DNA-binding</keyword>
<dbReference type="SUPFAM" id="SSF46689">
    <property type="entry name" value="Homeodomain-like"/>
    <property type="match status" value="1"/>
</dbReference>
<dbReference type="EMBL" id="FNLM01000034">
    <property type="protein sequence ID" value="SDU69445.1"/>
    <property type="molecule type" value="Genomic_DNA"/>
</dbReference>
<evidence type="ECO:0000256" key="1">
    <source>
        <dbReference type="ARBA" id="ARBA00023125"/>
    </source>
</evidence>
<proteinExistence type="predicted"/>
<dbReference type="Pfam" id="PF00440">
    <property type="entry name" value="TetR_N"/>
    <property type="match status" value="1"/>
</dbReference>
<sequence>MSTVLSRDAYFETGLDVLSDLGYGGLKLAEVCSRLRVTSGSFYHYFSNWADYTSSLLAYWLEARTVRSIDRLAAIGDPRERLATIIDIGLGLPHGAERAIRTWSNLDERARRTQEEVDRRRFEVVYESVAEIVEDTRLAHRFAHWSVFLLVGYEQTSLPKDRDALRDIMIRLMQFLEENSPSS</sequence>
<dbReference type="AlphaFoldDB" id="A0A1H2KM02"/>